<dbReference type="EMBL" id="FQXZ01000006">
    <property type="protein sequence ID" value="SHH78130.1"/>
    <property type="molecule type" value="Genomic_DNA"/>
</dbReference>
<proteinExistence type="predicted"/>
<reference evidence="1 2" key="1">
    <citation type="submission" date="2016-11" db="EMBL/GenBank/DDBJ databases">
        <authorList>
            <person name="Jaros S."/>
            <person name="Januszkiewicz K."/>
            <person name="Wedrychowicz H."/>
        </authorList>
    </citation>
    <scope>NUCLEOTIDE SEQUENCE [LARGE SCALE GENOMIC DNA]</scope>
    <source>
        <strain evidence="1 2">CECT 7868</strain>
    </source>
</reference>
<protein>
    <submittedName>
        <fullName evidence="1">Uncharacterized protein</fullName>
    </submittedName>
</protein>
<gene>
    <name evidence="1" type="ORF">VA7868_00484</name>
</gene>
<evidence type="ECO:0000313" key="1">
    <source>
        <dbReference type="EMBL" id="SHH78130.1"/>
    </source>
</evidence>
<evidence type="ECO:0000313" key="2">
    <source>
        <dbReference type="Proteomes" id="UP000184608"/>
    </source>
</evidence>
<dbReference type="AlphaFoldDB" id="A0A1M5VSG8"/>
<dbReference type="Proteomes" id="UP000184608">
    <property type="component" value="Unassembled WGS sequence"/>
</dbReference>
<name>A0A1M5VSG8_9VIBR</name>
<keyword evidence="2" id="KW-1185">Reference proteome</keyword>
<dbReference type="STRING" id="1216006.VA7868_00484"/>
<accession>A0A1M5VSG8</accession>
<organism evidence="1 2">
    <name type="scientific">Vibrio aerogenes CECT 7868</name>
    <dbReference type="NCBI Taxonomy" id="1216006"/>
    <lineage>
        <taxon>Bacteria</taxon>
        <taxon>Pseudomonadati</taxon>
        <taxon>Pseudomonadota</taxon>
        <taxon>Gammaproteobacteria</taxon>
        <taxon>Vibrionales</taxon>
        <taxon>Vibrionaceae</taxon>
        <taxon>Vibrio</taxon>
    </lineage>
</organism>
<sequence length="37" mass="4527">MATYHDAGMRIVGFYVRFVAKYSKIWIELMYNTLFYQ</sequence>